<evidence type="ECO:0000313" key="3">
    <source>
        <dbReference type="Proteomes" id="UP000831607"/>
    </source>
</evidence>
<feature type="compositionally biased region" description="Polar residues" evidence="1">
    <location>
        <begin position="37"/>
        <end position="46"/>
    </location>
</feature>
<dbReference type="Pfam" id="PF13801">
    <property type="entry name" value="Metal_resist"/>
    <property type="match status" value="1"/>
</dbReference>
<proteinExistence type="predicted"/>
<evidence type="ECO:0000313" key="2">
    <source>
        <dbReference type="EMBL" id="UOD50584.1"/>
    </source>
</evidence>
<feature type="region of interest" description="Disordered" evidence="1">
    <location>
        <begin position="26"/>
        <end position="46"/>
    </location>
</feature>
<sequence>MKHLIASTTVVLAFVVVSDAGQAQTHNHAGHRLPASDVSSPYAGQQNRAITSLSADDQQAIANGEGWGLAKPAELNGVPGPAHLLELAKQIGLTPEQVEQVQRLFKDMKAQAIALGNEYMATEKAIDDYFRGGKLDDQTLRDLVDRAEQARANLRFLHLSYHHRTLDVVTPEQVAQYNKLRGYSQQVIDDPCANVPAGHDPAMFRKHMGCK</sequence>
<dbReference type="InterPro" id="IPR025961">
    <property type="entry name" value="Metal_resist"/>
</dbReference>
<dbReference type="RefSeq" id="WP_243478987.1">
    <property type="nucleotide sequence ID" value="NZ_CP063982.1"/>
</dbReference>
<evidence type="ECO:0000256" key="1">
    <source>
        <dbReference type="SAM" id="MobiDB-lite"/>
    </source>
</evidence>
<name>A0ABY4ARB5_9BURK</name>
<dbReference type="EMBL" id="CP063982">
    <property type="protein sequence ID" value="UOD50584.1"/>
    <property type="molecule type" value="Genomic_DNA"/>
</dbReference>
<dbReference type="Proteomes" id="UP000831607">
    <property type="component" value="Chromosome"/>
</dbReference>
<protein>
    <submittedName>
        <fullName evidence="2">Periplasmic heavy metal sensor</fullName>
    </submittedName>
</protein>
<organism evidence="2 3">
    <name type="scientific">Orrella daihaiensis</name>
    <dbReference type="NCBI Taxonomy" id="2782176"/>
    <lineage>
        <taxon>Bacteria</taxon>
        <taxon>Pseudomonadati</taxon>
        <taxon>Pseudomonadota</taxon>
        <taxon>Betaproteobacteria</taxon>
        <taxon>Burkholderiales</taxon>
        <taxon>Alcaligenaceae</taxon>
        <taxon>Orrella</taxon>
    </lineage>
</organism>
<dbReference type="Gene3D" id="1.20.120.1490">
    <property type="match status" value="1"/>
</dbReference>
<gene>
    <name evidence="2" type="ORF">DHf2319_01180</name>
</gene>
<accession>A0ABY4ARB5</accession>
<keyword evidence="3" id="KW-1185">Reference proteome</keyword>
<reference evidence="2 3" key="1">
    <citation type="submission" date="2020-11" db="EMBL/GenBank/DDBJ databases">
        <title>Algicoccus daihaiensis sp.nov., isolated from Daihai Lake in Inner Mongolia.</title>
        <authorList>
            <person name="Kai J."/>
        </authorList>
    </citation>
    <scope>NUCLEOTIDE SEQUENCE [LARGE SCALE GENOMIC DNA]</scope>
    <source>
        <strain evidence="3">f23</strain>
    </source>
</reference>